<sequence length="442" mass="48529">MEDLLEKIENGRATVGVIGLGYVGLPLAAVFHRSGLKVRGYDVDERKVAMLSEGKSYIKHIGVDVLKDLSDSVRFQATTKLEDLLGVDIYVMCLPTPLGAHEEPDMSYVFGTSELIAKQLTGNQLFVLESTTYPGATDSDVLRILTKGNQLELGTDLFLAFSPERENPAGSGDEAVETSIIPKLVGGVDESSGVLAAALYRCGGFKNVVKVKSARIAECSKLLENSFRVVNIALVNELKLVFEKMDVDIWEVLDAAETKPFGFKRFNPGPGVGGHCIPIDPFYLTWKAKEVGQRSEFIEISGRVNASMPSRIVDKVQLALNDVGKAVKGSKVMLIGIAYKPNVDDCRESPALKIWELLLDLQAAISYHDSFIPKVPKTRTHKRLEGVESVPVSEENLSQQDAVVIVTDHDNIEYDIFQRVRCPVIDTRNRLRGLKGINVVLA</sequence>
<dbReference type="Pfam" id="PF00984">
    <property type="entry name" value="UDPG_MGDP_dh"/>
    <property type="match status" value="1"/>
</dbReference>
<dbReference type="EMBL" id="HBHW01004818">
    <property type="protein sequence ID" value="CAE0035611.1"/>
    <property type="molecule type" value="Transcribed_RNA"/>
</dbReference>
<gene>
    <name evidence="5" type="ORF">RMAR00112_LOCUS3557</name>
    <name evidence="6" type="ORF">RMAR00112_LOCUS3558</name>
</gene>
<dbReference type="PANTHER" id="PTHR43491:SF1">
    <property type="entry name" value="UDP-N-ACETYL-D-MANNOSAMINE DEHYDROGENASE"/>
    <property type="match status" value="1"/>
</dbReference>
<dbReference type="SUPFAM" id="SSF52413">
    <property type="entry name" value="UDP-glucose/GDP-mannose dehydrogenase C-terminal domain"/>
    <property type="match status" value="1"/>
</dbReference>
<dbReference type="InterPro" id="IPR036291">
    <property type="entry name" value="NAD(P)-bd_dom_sf"/>
</dbReference>
<reference evidence="5" key="1">
    <citation type="submission" date="2021-01" db="EMBL/GenBank/DDBJ databases">
        <authorList>
            <person name="Corre E."/>
            <person name="Pelletier E."/>
            <person name="Niang G."/>
            <person name="Scheremetjew M."/>
            <person name="Finn R."/>
            <person name="Kale V."/>
            <person name="Holt S."/>
            <person name="Cochrane G."/>
            <person name="Meng A."/>
            <person name="Brown T."/>
            <person name="Cohen L."/>
        </authorList>
    </citation>
    <scope>NUCLEOTIDE SEQUENCE</scope>
    <source>
        <strain evidence="5">CCMP 769</strain>
    </source>
</reference>
<evidence type="ECO:0000256" key="1">
    <source>
        <dbReference type="ARBA" id="ARBA00023002"/>
    </source>
</evidence>
<dbReference type="PANTHER" id="PTHR43491">
    <property type="entry name" value="UDP-N-ACETYL-D-MANNOSAMINE DEHYDROGENASE"/>
    <property type="match status" value="1"/>
</dbReference>
<dbReference type="InterPro" id="IPR014027">
    <property type="entry name" value="UDP-Glc/GDP-Man_DH_C"/>
</dbReference>
<dbReference type="PIRSF" id="PIRSF500136">
    <property type="entry name" value="UDP_ManNAc_DH"/>
    <property type="match status" value="1"/>
</dbReference>
<dbReference type="GO" id="GO:0016616">
    <property type="term" value="F:oxidoreductase activity, acting on the CH-OH group of donors, NAD or NADP as acceptor"/>
    <property type="evidence" value="ECO:0007669"/>
    <property type="project" value="InterPro"/>
</dbReference>
<feature type="domain" description="UDP-glucose/GDP-mannose dehydrogenase C-terminal" evidence="4">
    <location>
        <begin position="333"/>
        <end position="433"/>
    </location>
</feature>
<dbReference type="Pfam" id="PF03721">
    <property type="entry name" value="UDPG_MGDP_dh_N"/>
    <property type="match status" value="1"/>
</dbReference>
<dbReference type="InterPro" id="IPR008927">
    <property type="entry name" value="6-PGluconate_DH-like_C_sf"/>
</dbReference>
<dbReference type="GO" id="GO:0051287">
    <property type="term" value="F:NAD binding"/>
    <property type="evidence" value="ECO:0007669"/>
    <property type="project" value="InterPro"/>
</dbReference>
<evidence type="ECO:0000313" key="5">
    <source>
        <dbReference type="EMBL" id="CAE0035611.1"/>
    </source>
</evidence>
<dbReference type="SUPFAM" id="SSF51735">
    <property type="entry name" value="NAD(P)-binding Rossmann-fold domains"/>
    <property type="match status" value="1"/>
</dbReference>
<dbReference type="EMBL" id="HBHW01004819">
    <property type="protein sequence ID" value="CAE0035612.1"/>
    <property type="molecule type" value="Transcribed_RNA"/>
</dbReference>
<dbReference type="InterPro" id="IPR017476">
    <property type="entry name" value="UDP-Glc/GDP-Man"/>
</dbReference>
<dbReference type="Gene3D" id="3.40.50.720">
    <property type="entry name" value="NAD(P)-binding Rossmann-like Domain"/>
    <property type="match status" value="2"/>
</dbReference>
<dbReference type="SMART" id="SM00984">
    <property type="entry name" value="UDPG_MGDP_dh_C"/>
    <property type="match status" value="1"/>
</dbReference>
<dbReference type="GO" id="GO:0016628">
    <property type="term" value="F:oxidoreductase activity, acting on the CH-CH group of donors, NAD or NADP as acceptor"/>
    <property type="evidence" value="ECO:0007669"/>
    <property type="project" value="InterPro"/>
</dbReference>
<accession>A0A7S3E8L1</accession>
<dbReference type="PIRSF" id="PIRSF000124">
    <property type="entry name" value="UDPglc_GDPman_dh"/>
    <property type="match status" value="1"/>
</dbReference>
<dbReference type="InterPro" id="IPR036220">
    <property type="entry name" value="UDP-Glc/GDP-Man_DH_C_sf"/>
</dbReference>
<proteinExistence type="inferred from homology"/>
<evidence type="ECO:0000256" key="2">
    <source>
        <dbReference type="ARBA" id="ARBA00023027"/>
    </source>
</evidence>
<evidence type="ECO:0000313" key="6">
    <source>
        <dbReference type="EMBL" id="CAE0035612.1"/>
    </source>
</evidence>
<keyword evidence="2" id="KW-0520">NAD</keyword>
<comment type="similarity">
    <text evidence="3">Belongs to the UDP-glucose/GDP-mannose dehydrogenase family.</text>
</comment>
<dbReference type="InterPro" id="IPR028359">
    <property type="entry name" value="UDP_ManNAc/GlcNAc_DH"/>
</dbReference>
<organism evidence="5">
    <name type="scientific">Rhodosorus marinus</name>
    <dbReference type="NCBI Taxonomy" id="101924"/>
    <lineage>
        <taxon>Eukaryota</taxon>
        <taxon>Rhodophyta</taxon>
        <taxon>Stylonematophyceae</taxon>
        <taxon>Stylonematales</taxon>
        <taxon>Stylonemataceae</taxon>
        <taxon>Rhodosorus</taxon>
    </lineage>
</organism>
<dbReference type="NCBIfam" id="TIGR03026">
    <property type="entry name" value="NDP-sugDHase"/>
    <property type="match status" value="1"/>
</dbReference>
<dbReference type="AlphaFoldDB" id="A0A7S3E8L1"/>
<evidence type="ECO:0000259" key="4">
    <source>
        <dbReference type="SMART" id="SM00984"/>
    </source>
</evidence>
<dbReference type="GO" id="GO:0000271">
    <property type="term" value="P:polysaccharide biosynthetic process"/>
    <property type="evidence" value="ECO:0007669"/>
    <property type="project" value="InterPro"/>
</dbReference>
<evidence type="ECO:0000256" key="3">
    <source>
        <dbReference type="PIRNR" id="PIRNR000124"/>
    </source>
</evidence>
<keyword evidence="1" id="KW-0560">Oxidoreductase</keyword>
<protein>
    <recommendedName>
        <fullName evidence="4">UDP-glucose/GDP-mannose dehydrogenase C-terminal domain-containing protein</fullName>
    </recommendedName>
</protein>
<dbReference type="SUPFAM" id="SSF48179">
    <property type="entry name" value="6-phosphogluconate dehydrogenase C-terminal domain-like"/>
    <property type="match status" value="1"/>
</dbReference>
<dbReference type="Pfam" id="PF03720">
    <property type="entry name" value="UDPG_MGDP_dh_C"/>
    <property type="match status" value="1"/>
</dbReference>
<name>A0A7S3E8L1_9RHOD</name>
<dbReference type="InterPro" id="IPR014026">
    <property type="entry name" value="UDP-Glc/GDP-Man_DH_dimer"/>
</dbReference>
<dbReference type="InterPro" id="IPR001732">
    <property type="entry name" value="UDP-Glc/GDP-Man_DH_N"/>
</dbReference>